<evidence type="ECO:0000256" key="2">
    <source>
        <dbReference type="SAM" id="SignalP"/>
    </source>
</evidence>
<feature type="transmembrane region" description="Helical" evidence="1">
    <location>
        <begin position="50"/>
        <end position="70"/>
    </location>
</feature>
<evidence type="ECO:0000313" key="3">
    <source>
        <dbReference type="EMBL" id="TCV94755.1"/>
    </source>
</evidence>
<keyword evidence="1" id="KW-0472">Membrane</keyword>
<gene>
    <name evidence="3" type="ORF">EC912_103240</name>
</gene>
<proteinExistence type="predicted"/>
<keyword evidence="1" id="KW-1133">Transmembrane helix</keyword>
<protein>
    <submittedName>
        <fullName evidence="3">TrbC/VIRB2 family protein</fullName>
    </submittedName>
</protein>
<keyword evidence="4" id="KW-1185">Reference proteome</keyword>
<name>A0A4R3YPE1_9GAMM</name>
<keyword evidence="1" id="KW-0812">Transmembrane</keyword>
<dbReference type="EMBL" id="SMCS01000003">
    <property type="protein sequence ID" value="TCV94755.1"/>
    <property type="molecule type" value="Genomic_DNA"/>
</dbReference>
<feature type="chain" id="PRO_5020426622" evidence="2">
    <location>
        <begin position="35"/>
        <end position="105"/>
    </location>
</feature>
<dbReference type="RefSeq" id="WP_132143362.1">
    <property type="nucleotide sequence ID" value="NZ_SMCS01000003.1"/>
</dbReference>
<comment type="caution">
    <text evidence="3">The sequence shown here is derived from an EMBL/GenBank/DDBJ whole genome shotgun (WGS) entry which is preliminary data.</text>
</comment>
<sequence length="105" mass="10891">MKSPSPYTVFRTATLLTVTAFFAVLCTWPCIALAANDVIGDKSDIAVGWIRTAVKFVLVVAVLGSGLLAAFGRMSWTTVGQVLIGAVIAGTADAIVNGLYSVRAA</sequence>
<evidence type="ECO:0000256" key="1">
    <source>
        <dbReference type="SAM" id="Phobius"/>
    </source>
</evidence>
<accession>A0A4R3YPE1</accession>
<feature type="transmembrane region" description="Helical" evidence="1">
    <location>
        <begin position="82"/>
        <end position="102"/>
    </location>
</feature>
<dbReference type="InterPro" id="IPR007039">
    <property type="entry name" value="TrbC/VirB2"/>
</dbReference>
<feature type="signal peptide" evidence="2">
    <location>
        <begin position="1"/>
        <end position="34"/>
    </location>
</feature>
<keyword evidence="2" id="KW-0732">Signal</keyword>
<dbReference type="AlphaFoldDB" id="A0A4R3YPE1"/>
<reference evidence="3 4" key="1">
    <citation type="submission" date="2019-03" db="EMBL/GenBank/DDBJ databases">
        <title>Above-ground endophytic microbial communities from plants in different locations in the United States.</title>
        <authorList>
            <person name="Frank C."/>
        </authorList>
    </citation>
    <scope>NUCLEOTIDE SEQUENCE [LARGE SCALE GENOMIC DNA]</scope>
    <source>
        <strain evidence="3 4">LP_13_YM</strain>
    </source>
</reference>
<evidence type="ECO:0000313" key="4">
    <source>
        <dbReference type="Proteomes" id="UP000295645"/>
    </source>
</evidence>
<dbReference type="Pfam" id="PF04956">
    <property type="entry name" value="TrbC"/>
    <property type="match status" value="1"/>
</dbReference>
<dbReference type="Proteomes" id="UP000295645">
    <property type="component" value="Unassembled WGS sequence"/>
</dbReference>
<organism evidence="3 4">
    <name type="scientific">Luteibacter rhizovicinus</name>
    <dbReference type="NCBI Taxonomy" id="242606"/>
    <lineage>
        <taxon>Bacteria</taxon>
        <taxon>Pseudomonadati</taxon>
        <taxon>Pseudomonadota</taxon>
        <taxon>Gammaproteobacteria</taxon>
        <taxon>Lysobacterales</taxon>
        <taxon>Rhodanobacteraceae</taxon>
        <taxon>Luteibacter</taxon>
    </lineage>
</organism>